<dbReference type="EMBL" id="RCML01000020">
    <property type="protein sequence ID" value="KAG2997989.1"/>
    <property type="molecule type" value="Genomic_DNA"/>
</dbReference>
<dbReference type="Proteomes" id="UP000697107">
    <property type="component" value="Unassembled WGS sequence"/>
</dbReference>
<dbReference type="Proteomes" id="UP000736787">
    <property type="component" value="Unassembled WGS sequence"/>
</dbReference>
<dbReference type="Proteomes" id="UP000688947">
    <property type="component" value="Unassembled WGS sequence"/>
</dbReference>
<keyword evidence="7" id="KW-1185">Reference proteome</keyword>
<dbReference type="VEuPathDB" id="FungiDB:PC110_g2702"/>
<name>A0A329SW48_9STRA</name>
<dbReference type="Proteomes" id="UP000760860">
    <property type="component" value="Unassembled WGS sequence"/>
</dbReference>
<reference evidence="1" key="2">
    <citation type="submission" date="2018-10" db="EMBL/GenBank/DDBJ databases">
        <title>Effector identification in a new, highly contiguous assembly of the strawberry crown rot pathogen Phytophthora cactorum.</title>
        <authorList>
            <person name="Armitage A.D."/>
            <person name="Nellist C.F."/>
            <person name="Bates H."/>
            <person name="Vickerstaff R.J."/>
            <person name="Harrison R.J."/>
        </authorList>
    </citation>
    <scope>NUCLEOTIDE SEQUENCE</scope>
    <source>
        <strain evidence="1">15-7</strain>
        <strain evidence="2">4040</strain>
        <strain evidence="3">P415</strain>
        <strain evidence="4">P421</strain>
    </source>
</reference>
<dbReference type="EMBL" id="RCMK01000031">
    <property type="protein sequence ID" value="KAG2952927.1"/>
    <property type="molecule type" value="Genomic_DNA"/>
</dbReference>
<dbReference type="EMBL" id="RCMG01000029">
    <property type="protein sequence ID" value="KAG2867167.1"/>
    <property type="molecule type" value="Genomic_DNA"/>
</dbReference>
<protein>
    <submittedName>
        <fullName evidence="6">Uncharacterized protein</fullName>
    </submittedName>
</protein>
<organism evidence="6 7">
    <name type="scientific">Phytophthora cactorum</name>
    <dbReference type="NCBI Taxonomy" id="29920"/>
    <lineage>
        <taxon>Eukaryota</taxon>
        <taxon>Sar</taxon>
        <taxon>Stramenopiles</taxon>
        <taxon>Oomycota</taxon>
        <taxon>Peronosporomycetes</taxon>
        <taxon>Peronosporales</taxon>
        <taxon>Peronosporaceae</taxon>
        <taxon>Phytophthora</taxon>
    </lineage>
</organism>
<dbReference type="EMBL" id="JAENGZ010000044">
    <property type="protein sequence ID" value="KAG6971913.1"/>
    <property type="molecule type" value="Genomic_DNA"/>
</dbReference>
<reference evidence="6 7" key="1">
    <citation type="submission" date="2018-01" db="EMBL/GenBank/DDBJ databases">
        <title>Draft genome of the strawberry crown rot pathogen Phytophthora cactorum.</title>
        <authorList>
            <person name="Armitage A.D."/>
            <person name="Lysoe E."/>
            <person name="Nellist C.F."/>
            <person name="Harrison R.J."/>
            <person name="Brurberg M.B."/>
        </authorList>
    </citation>
    <scope>NUCLEOTIDE SEQUENCE [LARGE SCALE GENOMIC DNA]</scope>
    <source>
        <strain evidence="6 7">10300</strain>
    </source>
</reference>
<sequence length="57" mass="6605">MDLWTQQTVSRFVKHVGPVDSLCQTVIALEDDGTDEVCVEENEEHESKWFMDDCVFL</sequence>
<dbReference type="EMBL" id="RCMV01000010">
    <property type="protein sequence ID" value="KAG3228802.1"/>
    <property type="molecule type" value="Genomic_DNA"/>
</dbReference>
<evidence type="ECO:0000313" key="4">
    <source>
        <dbReference type="EMBL" id="KAG3228802.1"/>
    </source>
</evidence>
<dbReference type="EMBL" id="MJFZ01000036">
    <property type="protein sequence ID" value="RAW41117.1"/>
    <property type="molecule type" value="Genomic_DNA"/>
</dbReference>
<evidence type="ECO:0000313" key="2">
    <source>
        <dbReference type="EMBL" id="KAG2952927.1"/>
    </source>
</evidence>
<evidence type="ECO:0000313" key="1">
    <source>
        <dbReference type="EMBL" id="KAG2867167.1"/>
    </source>
</evidence>
<dbReference type="Proteomes" id="UP000735874">
    <property type="component" value="Unassembled WGS sequence"/>
</dbReference>
<evidence type="ECO:0000313" key="5">
    <source>
        <dbReference type="EMBL" id="KAG6971913.1"/>
    </source>
</evidence>
<comment type="caution">
    <text evidence="6">The sequence shown here is derived from an EMBL/GenBank/DDBJ whole genome shotgun (WGS) entry which is preliminary data.</text>
</comment>
<evidence type="ECO:0000313" key="7">
    <source>
        <dbReference type="Proteomes" id="UP000251314"/>
    </source>
</evidence>
<evidence type="ECO:0000313" key="3">
    <source>
        <dbReference type="EMBL" id="KAG2997989.1"/>
    </source>
</evidence>
<proteinExistence type="predicted"/>
<dbReference type="AlphaFoldDB" id="A0A329SW48"/>
<evidence type="ECO:0000313" key="6">
    <source>
        <dbReference type="EMBL" id="RAW41117.1"/>
    </source>
</evidence>
<gene>
    <name evidence="5" type="ORF">JG687_00001752</name>
    <name evidence="6" type="ORF">PC110_g2702</name>
    <name evidence="1" type="ORF">PC113_g2210</name>
    <name evidence="2" type="ORF">PC117_g2406</name>
    <name evidence="3" type="ORF">PC118_g1563</name>
    <name evidence="4" type="ORF">PC129_g704</name>
</gene>
<dbReference type="OrthoDB" id="10294655at2759"/>
<reference evidence="5" key="3">
    <citation type="submission" date="2021-01" db="EMBL/GenBank/DDBJ databases">
        <title>Phytophthora aleatoria, a newly-described species from Pinus radiata is distinct from Phytophthora cactorum isolates based on comparative genomics.</title>
        <authorList>
            <person name="Mcdougal R."/>
            <person name="Panda P."/>
            <person name="Williams N."/>
            <person name="Studholme D.J."/>
        </authorList>
    </citation>
    <scope>NUCLEOTIDE SEQUENCE</scope>
    <source>
        <strain evidence="5">NZFS 3830</strain>
    </source>
</reference>
<accession>A0A329SW48</accession>
<dbReference type="Proteomes" id="UP000251314">
    <property type="component" value="Unassembled WGS sequence"/>
</dbReference>